<dbReference type="Pfam" id="PF13385">
    <property type="entry name" value="Laminin_G_3"/>
    <property type="match status" value="1"/>
</dbReference>
<dbReference type="PANTHER" id="PTHR30273">
    <property type="entry name" value="PERIPLASMIC SIGNAL SENSOR AND SIGMA FACTOR ACTIVATOR FECR-RELATED"/>
    <property type="match status" value="1"/>
</dbReference>
<dbReference type="EMBL" id="CP042914">
    <property type="protein sequence ID" value="QEG39839.1"/>
    <property type="molecule type" value="Genomic_DNA"/>
</dbReference>
<keyword evidence="2" id="KW-0812">Transmembrane</keyword>
<dbReference type="PANTHER" id="PTHR30273:SF2">
    <property type="entry name" value="PROTEIN FECR"/>
    <property type="match status" value="1"/>
</dbReference>
<feature type="transmembrane region" description="Helical" evidence="2">
    <location>
        <begin position="95"/>
        <end position="116"/>
    </location>
</feature>
<dbReference type="AlphaFoldDB" id="A0A5B9QPI8"/>
<gene>
    <name evidence="3" type="ORF">UC8_18380</name>
</gene>
<keyword evidence="2" id="KW-0472">Membrane</keyword>
<dbReference type="KEGG" id="rul:UC8_18380"/>
<dbReference type="RefSeq" id="WP_068134158.1">
    <property type="nucleotide sequence ID" value="NZ_CP042914.1"/>
</dbReference>
<dbReference type="OrthoDB" id="258532at2"/>
<feature type="region of interest" description="Disordered" evidence="1">
    <location>
        <begin position="57"/>
        <end position="92"/>
    </location>
</feature>
<protein>
    <submittedName>
        <fullName evidence="3">FecR protein</fullName>
    </submittedName>
</protein>
<sequence precursor="true">MNAQERSMLIDAMLEGDISEADFLRLEAELSVDPQVRAEYYDRLKLQVLLQRIAEETPHAESATGEPSSPGSSAAVRHERPHDNKPSRPTRPGSYLLAATGLLALAAGLFLIVRALPESQPPSDAPGMVTMVAAPAESKAVGFALLGGQSNAVWEGPSQLSNGLLPDGSLHLLSGLAHIELFSGVQMVIQGEALFSIESAMQVRVAKGRIRAYVPEAAKGFRMLTQQGAVLETGSEFAIDVDADGTQVNVLDEDLESIVSPQQFHQDQDSRLASRMRQWQSETTQRQQTDGLLAYYQPERTDRWSRVLVNRSQAATMRASDGAIVAAQRARDRWGRDDGALDFSRTGSRVRVDVPGQYPHLTMLCWVKINSLDRWYNSLFLTDGHEPHEPHWQIMNDGRLFFSVKADRKTKGAASQHVFYSEPFWDASLSGKWIMLAVVYDTQTKRVTHYLNGQPLGREAIPDSFLVDTIEIGAASIGNWSQPMYRTDPEFAVRNLNGSMDEFAMFSTALTDQQILDWYQAGNPHE</sequence>
<dbReference type="InterPro" id="IPR012373">
    <property type="entry name" value="Ferrdict_sens_TM"/>
</dbReference>
<dbReference type="SUPFAM" id="SSF49899">
    <property type="entry name" value="Concanavalin A-like lectins/glucanases"/>
    <property type="match status" value="1"/>
</dbReference>
<dbReference type="GO" id="GO:0016989">
    <property type="term" value="F:sigma factor antagonist activity"/>
    <property type="evidence" value="ECO:0007669"/>
    <property type="project" value="TreeGrafter"/>
</dbReference>
<accession>A0A5B9QPI8</accession>
<dbReference type="InterPro" id="IPR013320">
    <property type="entry name" value="ConA-like_dom_sf"/>
</dbReference>
<keyword evidence="4" id="KW-1185">Reference proteome</keyword>
<keyword evidence="2" id="KW-1133">Transmembrane helix</keyword>
<evidence type="ECO:0000313" key="3">
    <source>
        <dbReference type="EMBL" id="QEG39839.1"/>
    </source>
</evidence>
<organism evidence="3 4">
    <name type="scientific">Roseimaritima ulvae</name>
    <dbReference type="NCBI Taxonomy" id="980254"/>
    <lineage>
        <taxon>Bacteria</taxon>
        <taxon>Pseudomonadati</taxon>
        <taxon>Planctomycetota</taxon>
        <taxon>Planctomycetia</taxon>
        <taxon>Pirellulales</taxon>
        <taxon>Pirellulaceae</taxon>
        <taxon>Roseimaritima</taxon>
    </lineage>
</organism>
<evidence type="ECO:0000256" key="2">
    <source>
        <dbReference type="SAM" id="Phobius"/>
    </source>
</evidence>
<evidence type="ECO:0000313" key="4">
    <source>
        <dbReference type="Proteomes" id="UP000325286"/>
    </source>
</evidence>
<dbReference type="Gene3D" id="2.60.120.200">
    <property type="match status" value="1"/>
</dbReference>
<evidence type="ECO:0000256" key="1">
    <source>
        <dbReference type="SAM" id="MobiDB-lite"/>
    </source>
</evidence>
<feature type="compositionally biased region" description="Basic and acidic residues" evidence="1">
    <location>
        <begin position="76"/>
        <end position="86"/>
    </location>
</feature>
<dbReference type="Proteomes" id="UP000325286">
    <property type="component" value="Chromosome"/>
</dbReference>
<proteinExistence type="predicted"/>
<name>A0A5B9QPI8_9BACT</name>
<reference evidence="3 4" key="1">
    <citation type="submission" date="2019-08" db="EMBL/GenBank/DDBJ databases">
        <title>Deep-cultivation of Planctomycetes and their phenomic and genomic characterization uncovers novel biology.</title>
        <authorList>
            <person name="Wiegand S."/>
            <person name="Jogler M."/>
            <person name="Boedeker C."/>
            <person name="Pinto D."/>
            <person name="Vollmers J."/>
            <person name="Rivas-Marin E."/>
            <person name="Kohn T."/>
            <person name="Peeters S.H."/>
            <person name="Heuer A."/>
            <person name="Rast P."/>
            <person name="Oberbeckmann S."/>
            <person name="Bunk B."/>
            <person name="Jeske O."/>
            <person name="Meyerdierks A."/>
            <person name="Storesund J.E."/>
            <person name="Kallscheuer N."/>
            <person name="Luecker S."/>
            <person name="Lage O.M."/>
            <person name="Pohl T."/>
            <person name="Merkel B.J."/>
            <person name="Hornburger P."/>
            <person name="Mueller R.-W."/>
            <person name="Bruemmer F."/>
            <person name="Labrenz M."/>
            <person name="Spormann A.M."/>
            <person name="Op den Camp H."/>
            <person name="Overmann J."/>
            <person name="Amann R."/>
            <person name="Jetten M.S.M."/>
            <person name="Mascher T."/>
            <person name="Medema M.H."/>
            <person name="Devos D.P."/>
            <person name="Kaster A.-K."/>
            <person name="Ovreas L."/>
            <person name="Rohde M."/>
            <person name="Galperin M.Y."/>
            <person name="Jogler C."/>
        </authorList>
    </citation>
    <scope>NUCLEOTIDE SEQUENCE [LARGE SCALE GENOMIC DNA]</scope>
    <source>
        <strain evidence="3 4">UC8</strain>
    </source>
</reference>